<dbReference type="EMBL" id="JAWDIO010000002">
    <property type="protein sequence ID" value="MDU0356347.1"/>
    <property type="molecule type" value="Genomic_DNA"/>
</dbReference>
<dbReference type="InterPro" id="IPR011990">
    <property type="entry name" value="TPR-like_helical_dom_sf"/>
</dbReference>
<dbReference type="InterPro" id="IPR014266">
    <property type="entry name" value="PEP-CTERM_TPR_PrsT"/>
</dbReference>
<keyword evidence="2" id="KW-0732">Signal</keyword>
<dbReference type="SMART" id="SM00028">
    <property type="entry name" value="TPR"/>
    <property type="match status" value="12"/>
</dbReference>
<comment type="caution">
    <text evidence="3">The sequence shown here is derived from an EMBL/GenBank/DDBJ whole genome shotgun (WGS) entry which is preliminary data.</text>
</comment>
<dbReference type="Pfam" id="PF14559">
    <property type="entry name" value="TPR_19"/>
    <property type="match status" value="1"/>
</dbReference>
<dbReference type="PANTHER" id="PTHR12558">
    <property type="entry name" value="CELL DIVISION CYCLE 16,23,27"/>
    <property type="match status" value="1"/>
</dbReference>
<evidence type="ECO:0000256" key="2">
    <source>
        <dbReference type="SAM" id="SignalP"/>
    </source>
</evidence>
<evidence type="ECO:0000313" key="3">
    <source>
        <dbReference type="EMBL" id="MDU0356347.1"/>
    </source>
</evidence>
<sequence>MSYIKKMSLVIVIAASLSACAKESTSEKLVKADKWLADGNHQAAILVLKSAAQADPKSAEVRFKLGTAYLDTGLAASAEKELNFALKQGYEPNLVMPLIAKSLIQQFKNEEVVELVNNAKGLKLEAMTTLYTIQAQAYFALKDNEAANTAIFNANELSAESPYAKLGQAYGAFNKNEIVVALDTVNQLLEQNPNFTEALLLKGQLETAKGDFATALVNFEKYHSLQPDLFQGKVYLADSYIKNNMLDKAEKHVNGLLSINKNSPFINQLKSHIKYLQENYAEAKSYAENAIAYGGENATTSTIAAVSAYQLGLNEQAYTHLSNSVDLLPEKHQLRGLYQILKVKLGYGSEDGIDQNALLGLKDSNPTILIDTGLALSRKGKLNEAKNFLDIIDSAKIKDPAELTRLSLLKLSLQDDTAFMDLQKIIDKSPGDIDAQSILANVYSAEGNEDKAIAAAQAIIEHHPKKVDGYNLKGLILTEFKKFDEAKLEYQQALDIDPKDISANLFFGKLALKNKDEVKALGIFKRLINFEPIHLPSLITYYALEHKVGVPSDAIKPIQNAYSKNPDNIKYALNYTKLLEVEKQYEDALSILNKIKVSKTLPEPYWTLRVHLHLMQKNEQEVEKALLQWTSTNPESGIAWRYLANLYESRREYSKALSQVKKGKSLAETAIDNLNVLEVQLLLQLKRTSEAQLVLDQLKQSYQADNPVIALLNGQLLLIQKNYEDALPLLIKNYEFKPSTDVLKLILDCHVKLSQKGKAIAFTQKHIELFPKDIAAKLYLAGLAMEENKPLAEEVYKNILETEPLNSIALNNLAAVLQQQGKSDESVTVTKNALSQAPEEPYLLEIYASALLVNNQPNEAISAYAKAYKNSDKSIKYAKFYVAALRKTGNELMANKISQDAGIQ</sequence>
<dbReference type="Proteomes" id="UP001247805">
    <property type="component" value="Unassembled WGS sequence"/>
</dbReference>
<feature type="repeat" description="TPR" evidence="1">
    <location>
        <begin position="467"/>
        <end position="500"/>
    </location>
</feature>
<feature type="chain" id="PRO_5045371861" evidence="2">
    <location>
        <begin position="22"/>
        <end position="904"/>
    </location>
</feature>
<keyword evidence="1" id="KW-0802">TPR repeat</keyword>
<reference evidence="3 4" key="1">
    <citation type="submission" date="2023-10" db="EMBL/GenBank/DDBJ databases">
        <title>Glaciecola aquimarina strain GGW-M5 nov., isolated from a coastal seawater.</title>
        <authorList>
            <person name="Bayburt H."/>
            <person name="Kim J.M."/>
            <person name="Choi B.J."/>
            <person name="Jeon C.O."/>
        </authorList>
    </citation>
    <scope>NUCLEOTIDE SEQUENCE [LARGE SCALE GENOMIC DNA]</scope>
    <source>
        <strain evidence="3 4">KCTC 32108</strain>
    </source>
</reference>
<dbReference type="NCBIfam" id="TIGR02917">
    <property type="entry name" value="PEP_TPR_lipo"/>
    <property type="match status" value="1"/>
</dbReference>
<protein>
    <submittedName>
        <fullName evidence="3">PEP-CTERM system TPR-repeat protein PrsT</fullName>
    </submittedName>
</protein>
<dbReference type="PANTHER" id="PTHR12558:SF44">
    <property type="entry name" value="TETRATRICOPEPTIDE REPEAT-CONTAINING PROTEIN"/>
    <property type="match status" value="1"/>
</dbReference>
<evidence type="ECO:0000313" key="4">
    <source>
        <dbReference type="Proteomes" id="UP001247805"/>
    </source>
</evidence>
<dbReference type="PROSITE" id="PS51257">
    <property type="entry name" value="PROKAR_LIPOPROTEIN"/>
    <property type="match status" value="1"/>
</dbReference>
<feature type="repeat" description="TPR" evidence="1">
    <location>
        <begin position="196"/>
        <end position="229"/>
    </location>
</feature>
<evidence type="ECO:0000256" key="1">
    <source>
        <dbReference type="PROSITE-ProRule" id="PRU00339"/>
    </source>
</evidence>
<dbReference type="SUPFAM" id="SSF48452">
    <property type="entry name" value="TPR-like"/>
    <property type="match status" value="3"/>
</dbReference>
<dbReference type="PROSITE" id="PS50005">
    <property type="entry name" value="TPR"/>
    <property type="match status" value="2"/>
</dbReference>
<name>A0ABU3T255_9ALTE</name>
<organism evidence="3 4">
    <name type="scientific">Paraglaciecola aquimarina</name>
    <dbReference type="NCBI Taxonomy" id="1235557"/>
    <lineage>
        <taxon>Bacteria</taxon>
        <taxon>Pseudomonadati</taxon>
        <taxon>Pseudomonadota</taxon>
        <taxon>Gammaproteobacteria</taxon>
        <taxon>Alteromonadales</taxon>
        <taxon>Alteromonadaceae</taxon>
        <taxon>Paraglaciecola</taxon>
    </lineage>
</organism>
<accession>A0ABU3T255</accession>
<dbReference type="RefSeq" id="WP_316027837.1">
    <property type="nucleotide sequence ID" value="NZ_JAWDIO010000002.1"/>
</dbReference>
<dbReference type="InterPro" id="IPR019734">
    <property type="entry name" value="TPR_rpt"/>
</dbReference>
<proteinExistence type="predicted"/>
<keyword evidence="4" id="KW-1185">Reference proteome</keyword>
<dbReference type="Gene3D" id="1.25.40.10">
    <property type="entry name" value="Tetratricopeptide repeat domain"/>
    <property type="match status" value="4"/>
</dbReference>
<dbReference type="Pfam" id="PF13432">
    <property type="entry name" value="TPR_16"/>
    <property type="match status" value="2"/>
</dbReference>
<gene>
    <name evidence="3" type="primary">prsT</name>
    <name evidence="3" type="ORF">RS130_22840</name>
</gene>
<feature type="signal peptide" evidence="2">
    <location>
        <begin position="1"/>
        <end position="21"/>
    </location>
</feature>